<comment type="caution">
    <text evidence="1">The sequence shown here is derived from an EMBL/GenBank/DDBJ whole genome shotgun (WGS) entry which is preliminary data.</text>
</comment>
<sequence>MGKETCECITKKKIDFSTISKNELQLQVGLCMIQSYSEHISEFSEGEKISLDDEAAMERLGEKVALKMLDSCPEIILEMGKASTRTDQEQATEKSNLFVEGQITAISKEQFLTIQLKDKNGRSYSFLVLDYFDTASLLTDNELKVKNEVKIGYSEIELLDVKANEFRYFKIINNIEKQ</sequence>
<gene>
    <name evidence="1" type="ORF">KBJ98_04720</name>
</gene>
<reference evidence="1 2" key="1">
    <citation type="submission" date="2021-04" db="EMBL/GenBank/DDBJ databases">
        <title>Description of novel Flavobacterium sp. F-328.</title>
        <authorList>
            <person name="Saticioglu I.B."/>
        </authorList>
    </citation>
    <scope>NUCLEOTIDE SEQUENCE [LARGE SCALE GENOMIC DNA]</scope>
    <source>
        <strain evidence="1 2">F-328</strain>
    </source>
</reference>
<evidence type="ECO:0000313" key="1">
    <source>
        <dbReference type="EMBL" id="MBQ0908000.1"/>
    </source>
</evidence>
<keyword evidence="2" id="KW-1185">Reference proteome</keyword>
<dbReference type="EMBL" id="JAGPXB010000003">
    <property type="protein sequence ID" value="MBQ0908000.1"/>
    <property type="molecule type" value="Genomic_DNA"/>
</dbReference>
<dbReference type="Proteomes" id="UP000679008">
    <property type="component" value="Unassembled WGS sequence"/>
</dbReference>
<protein>
    <submittedName>
        <fullName evidence="1">Uncharacterized protein</fullName>
    </submittedName>
</protein>
<evidence type="ECO:0000313" key="2">
    <source>
        <dbReference type="Proteomes" id="UP000679008"/>
    </source>
</evidence>
<name>A0ABS5D1X4_9FLAO</name>
<proteinExistence type="predicted"/>
<accession>A0ABS5D1X4</accession>
<organism evidence="1 2">
    <name type="scientific">Flavobacterium erciyesense</name>
    <dbReference type="NCBI Taxonomy" id="2825842"/>
    <lineage>
        <taxon>Bacteria</taxon>
        <taxon>Pseudomonadati</taxon>
        <taxon>Bacteroidota</taxon>
        <taxon>Flavobacteriia</taxon>
        <taxon>Flavobacteriales</taxon>
        <taxon>Flavobacteriaceae</taxon>
        <taxon>Flavobacterium</taxon>
    </lineage>
</organism>